<proteinExistence type="predicted"/>
<dbReference type="RefSeq" id="WP_408334849.1">
    <property type="nucleotide sequence ID" value="NZ_JAQQCF010000005.1"/>
</dbReference>
<comment type="caution">
    <text evidence="2">The sequence shown here is derived from an EMBL/GenBank/DDBJ whole genome shotgun (WGS) entry which is preliminary data.</text>
</comment>
<feature type="transmembrane region" description="Helical" evidence="1">
    <location>
        <begin position="101"/>
        <end position="122"/>
    </location>
</feature>
<accession>A0ABW9DPD6</accession>
<keyword evidence="1" id="KW-0812">Transmembrane</keyword>
<protein>
    <submittedName>
        <fullName evidence="2">Phosphopantetheine adenylyltransferase</fullName>
    </submittedName>
</protein>
<evidence type="ECO:0000313" key="3">
    <source>
        <dbReference type="Proteomes" id="UP001629432"/>
    </source>
</evidence>
<keyword evidence="2" id="KW-0548">Nucleotidyltransferase</keyword>
<dbReference type="Proteomes" id="UP001629432">
    <property type="component" value="Unassembled WGS sequence"/>
</dbReference>
<evidence type="ECO:0000313" key="2">
    <source>
        <dbReference type="EMBL" id="MFM0636701.1"/>
    </source>
</evidence>
<keyword evidence="1" id="KW-0472">Membrane</keyword>
<dbReference type="EMBL" id="JAQQCF010000005">
    <property type="protein sequence ID" value="MFM0636701.1"/>
    <property type="molecule type" value="Genomic_DNA"/>
</dbReference>
<keyword evidence="1" id="KW-1133">Transmembrane helix</keyword>
<reference evidence="2 3" key="1">
    <citation type="journal article" date="2024" name="Chem. Sci.">
        <title>Discovery of megapolipeptins by genome mining of a Burkholderiales bacteria collection.</title>
        <authorList>
            <person name="Paulo B.S."/>
            <person name="Recchia M.J.J."/>
            <person name="Lee S."/>
            <person name="Fergusson C.H."/>
            <person name="Romanowski S.B."/>
            <person name="Hernandez A."/>
            <person name="Krull N."/>
            <person name="Liu D.Y."/>
            <person name="Cavanagh H."/>
            <person name="Bos A."/>
            <person name="Gray C.A."/>
            <person name="Murphy B.T."/>
            <person name="Linington R.G."/>
            <person name="Eustaquio A.S."/>
        </authorList>
    </citation>
    <scope>NUCLEOTIDE SEQUENCE [LARGE SCALE GENOMIC DNA]</scope>
    <source>
        <strain evidence="2 3">RL17-338-BIC-A</strain>
    </source>
</reference>
<feature type="transmembrane region" description="Helical" evidence="1">
    <location>
        <begin position="72"/>
        <end position="89"/>
    </location>
</feature>
<keyword evidence="3" id="KW-1185">Reference proteome</keyword>
<name>A0ABW9DPD6_9BURK</name>
<sequence>MKYLIVVSLVFAGVIHLLPLSGALGASRLASLYGIAVEEPNLAVLMRHRAVLFGLLGAFLIYSAFNAAMQPVGFAAGAISICAFLWLAWSTGHLNMHLGRVVIVDVVALMLLILGACGRWWLVKSA</sequence>
<gene>
    <name evidence="2" type="ORF">PQQ63_08360</name>
</gene>
<organism evidence="2 3">
    <name type="scientific">Paraburkholderia metrosideri</name>
    <dbReference type="NCBI Taxonomy" id="580937"/>
    <lineage>
        <taxon>Bacteria</taxon>
        <taxon>Pseudomonadati</taxon>
        <taxon>Pseudomonadota</taxon>
        <taxon>Betaproteobacteria</taxon>
        <taxon>Burkholderiales</taxon>
        <taxon>Burkholderiaceae</taxon>
        <taxon>Paraburkholderia</taxon>
    </lineage>
</organism>
<evidence type="ECO:0000256" key="1">
    <source>
        <dbReference type="SAM" id="Phobius"/>
    </source>
</evidence>
<feature type="transmembrane region" description="Helical" evidence="1">
    <location>
        <begin position="49"/>
        <end position="65"/>
    </location>
</feature>
<dbReference type="GO" id="GO:0016779">
    <property type="term" value="F:nucleotidyltransferase activity"/>
    <property type="evidence" value="ECO:0007669"/>
    <property type="project" value="UniProtKB-KW"/>
</dbReference>
<keyword evidence="2" id="KW-0808">Transferase</keyword>